<gene>
    <name evidence="1" type="ORF">NQ176_g1683</name>
</gene>
<dbReference type="EMBL" id="JANJQO010000100">
    <property type="protein sequence ID" value="KAJ2981990.1"/>
    <property type="molecule type" value="Genomic_DNA"/>
</dbReference>
<dbReference type="Proteomes" id="UP001143910">
    <property type="component" value="Unassembled WGS sequence"/>
</dbReference>
<keyword evidence="2" id="KW-1185">Reference proteome</keyword>
<comment type="caution">
    <text evidence="1">The sequence shown here is derived from an EMBL/GenBank/DDBJ whole genome shotgun (WGS) entry which is preliminary data.</text>
</comment>
<organism evidence="1 2">
    <name type="scientific">Zarea fungicola</name>
    <dbReference type="NCBI Taxonomy" id="93591"/>
    <lineage>
        <taxon>Eukaryota</taxon>
        <taxon>Fungi</taxon>
        <taxon>Dikarya</taxon>
        <taxon>Ascomycota</taxon>
        <taxon>Pezizomycotina</taxon>
        <taxon>Sordariomycetes</taxon>
        <taxon>Hypocreomycetidae</taxon>
        <taxon>Hypocreales</taxon>
        <taxon>Cordycipitaceae</taxon>
        <taxon>Zarea</taxon>
    </lineage>
</organism>
<evidence type="ECO:0000313" key="1">
    <source>
        <dbReference type="EMBL" id="KAJ2981990.1"/>
    </source>
</evidence>
<reference evidence="1" key="1">
    <citation type="submission" date="2022-08" db="EMBL/GenBank/DDBJ databases">
        <title>Genome Sequence of Lecanicillium fungicola.</title>
        <authorList>
            <person name="Buettner E."/>
        </authorList>
    </citation>
    <scope>NUCLEOTIDE SEQUENCE</scope>
    <source>
        <strain evidence="1">Babe33</strain>
    </source>
</reference>
<evidence type="ECO:0000313" key="2">
    <source>
        <dbReference type="Proteomes" id="UP001143910"/>
    </source>
</evidence>
<protein>
    <submittedName>
        <fullName evidence="1">Uncharacterized protein</fullName>
    </submittedName>
</protein>
<sequence length="232" mass="25432">MQLSVFLAAPAVAMAAAVSEAEPLRIPIADVISRNFTLQANNPLMPVFQKWVAENEDLDFMSGSVPPPDNLKLIHCEASGCLWESSISLSPELAEALSKQHEARNTIGARANANSGVINTHFKTYIKGANGGLEHYTNWNLHCGTLDYRGTGMILDSKIATENSANDITTKIYCHEYRAPKHQYVLQQDYGCSFFGNKCCVKSNKATVTGATMTRTSWECYKWQTASSACQG</sequence>
<proteinExistence type="predicted"/>
<name>A0ACC1NRR8_9HYPO</name>
<accession>A0ACC1NRR8</accession>